<feature type="compositionally biased region" description="Pro residues" evidence="1">
    <location>
        <begin position="14"/>
        <end position="23"/>
    </location>
</feature>
<keyword evidence="3" id="KW-1185">Reference proteome</keyword>
<organism evidence="2 3">
    <name type="scientific">Nephila pilipes</name>
    <name type="common">Giant wood spider</name>
    <name type="synonym">Nephila maculata</name>
    <dbReference type="NCBI Taxonomy" id="299642"/>
    <lineage>
        <taxon>Eukaryota</taxon>
        <taxon>Metazoa</taxon>
        <taxon>Ecdysozoa</taxon>
        <taxon>Arthropoda</taxon>
        <taxon>Chelicerata</taxon>
        <taxon>Arachnida</taxon>
        <taxon>Araneae</taxon>
        <taxon>Araneomorphae</taxon>
        <taxon>Entelegynae</taxon>
        <taxon>Araneoidea</taxon>
        <taxon>Nephilidae</taxon>
        <taxon>Nephila</taxon>
    </lineage>
</organism>
<dbReference type="Proteomes" id="UP000887013">
    <property type="component" value="Unassembled WGS sequence"/>
</dbReference>
<accession>A0A8X6P085</accession>
<evidence type="ECO:0000256" key="1">
    <source>
        <dbReference type="SAM" id="MobiDB-lite"/>
    </source>
</evidence>
<dbReference type="EMBL" id="BMAW01014870">
    <property type="protein sequence ID" value="GFT40890.1"/>
    <property type="molecule type" value="Genomic_DNA"/>
</dbReference>
<evidence type="ECO:0000313" key="2">
    <source>
        <dbReference type="EMBL" id="GFT40890.1"/>
    </source>
</evidence>
<gene>
    <name evidence="2" type="ORF">NPIL_264791</name>
</gene>
<proteinExistence type="predicted"/>
<feature type="compositionally biased region" description="Low complexity" evidence="1">
    <location>
        <begin position="32"/>
        <end position="41"/>
    </location>
</feature>
<name>A0A8X6P085_NEPPI</name>
<dbReference type="AlphaFoldDB" id="A0A8X6P085"/>
<reference evidence="2" key="1">
    <citation type="submission" date="2020-08" db="EMBL/GenBank/DDBJ databases">
        <title>Multicomponent nature underlies the extraordinary mechanical properties of spider dragline silk.</title>
        <authorList>
            <person name="Kono N."/>
            <person name="Nakamura H."/>
            <person name="Mori M."/>
            <person name="Yoshida Y."/>
            <person name="Ohtoshi R."/>
            <person name="Malay A.D."/>
            <person name="Moran D.A.P."/>
            <person name="Tomita M."/>
            <person name="Numata K."/>
            <person name="Arakawa K."/>
        </authorList>
    </citation>
    <scope>NUCLEOTIDE SEQUENCE</scope>
</reference>
<comment type="caution">
    <text evidence="2">The sequence shown here is derived from an EMBL/GenBank/DDBJ whole genome shotgun (WGS) entry which is preliminary data.</text>
</comment>
<evidence type="ECO:0000313" key="3">
    <source>
        <dbReference type="Proteomes" id="UP000887013"/>
    </source>
</evidence>
<feature type="region of interest" description="Disordered" evidence="1">
    <location>
        <begin position="1"/>
        <end position="44"/>
    </location>
</feature>
<protein>
    <submittedName>
        <fullName evidence="2">Uncharacterized protein</fullName>
    </submittedName>
</protein>
<sequence length="101" mass="11012">MPERTSPSASPLPNTWPGPPLPPAGMEGMGCFSASPSPSFSPRRRRSAFPFFAPFVIMEKNGRWWMGLDSPMVRAVDGSTALSLSPDFPTDCQRRTLEVAV</sequence>